<dbReference type="Proteomes" id="UP001237737">
    <property type="component" value="Unassembled WGS sequence"/>
</dbReference>
<dbReference type="InterPro" id="IPR019719">
    <property type="entry name" value="DUF2599"/>
</dbReference>
<gene>
    <name evidence="2" type="ORF">J2T07_001835</name>
</gene>
<reference evidence="2 3" key="1">
    <citation type="submission" date="2023-07" db="EMBL/GenBank/DDBJ databases">
        <title>Sorghum-associated microbial communities from plants grown in Nebraska, USA.</title>
        <authorList>
            <person name="Schachtman D."/>
        </authorList>
    </citation>
    <scope>NUCLEOTIDE SEQUENCE [LARGE SCALE GENOMIC DNA]</scope>
    <source>
        <strain evidence="2 3">CC60</strain>
    </source>
</reference>
<dbReference type="RefSeq" id="WP_306849186.1">
    <property type="nucleotide sequence ID" value="NZ_JAUSSK010000002.1"/>
</dbReference>
<evidence type="ECO:0000256" key="1">
    <source>
        <dbReference type="SAM" id="SignalP"/>
    </source>
</evidence>
<keyword evidence="3" id="KW-1185">Reference proteome</keyword>
<organism evidence="2 3">
    <name type="scientific">Luteibacter jiangsuensis</name>
    <dbReference type="NCBI Taxonomy" id="637577"/>
    <lineage>
        <taxon>Bacteria</taxon>
        <taxon>Pseudomonadati</taxon>
        <taxon>Pseudomonadota</taxon>
        <taxon>Gammaproteobacteria</taxon>
        <taxon>Lysobacterales</taxon>
        <taxon>Rhodanobacteraceae</taxon>
        <taxon>Luteibacter</taxon>
    </lineage>
</organism>
<evidence type="ECO:0000313" key="3">
    <source>
        <dbReference type="Proteomes" id="UP001237737"/>
    </source>
</evidence>
<sequence length="150" mass="16237">MDNRTWNAARILVIALAILGAGTACTHGDARQAKAGRPATGDCPPPYISNGVWSLDEYGPVLAITPTDCGRKVVGAEVDSLILEAIEKFGNNPRLTRNLFGSMNQLACHVKLFPDKPTWNLEPERPYVGLENTEAAECNPSVAVPDQPYY</sequence>
<feature type="chain" id="PRO_5047493236" description="DUF2599 domain-containing protein" evidence="1">
    <location>
        <begin position="27"/>
        <end position="150"/>
    </location>
</feature>
<dbReference type="PROSITE" id="PS51257">
    <property type="entry name" value="PROKAR_LIPOPROTEIN"/>
    <property type="match status" value="1"/>
</dbReference>
<feature type="signal peptide" evidence="1">
    <location>
        <begin position="1"/>
        <end position="26"/>
    </location>
</feature>
<evidence type="ECO:0000313" key="2">
    <source>
        <dbReference type="EMBL" id="MDQ0009658.1"/>
    </source>
</evidence>
<protein>
    <recommendedName>
        <fullName evidence="4">DUF2599 domain-containing protein</fullName>
    </recommendedName>
</protein>
<proteinExistence type="predicted"/>
<evidence type="ECO:0008006" key="4">
    <source>
        <dbReference type="Google" id="ProtNLM"/>
    </source>
</evidence>
<dbReference type="Pfam" id="PF10783">
    <property type="entry name" value="DUF2599"/>
    <property type="match status" value="1"/>
</dbReference>
<dbReference type="EMBL" id="JAUSSK010000002">
    <property type="protein sequence ID" value="MDQ0009658.1"/>
    <property type="molecule type" value="Genomic_DNA"/>
</dbReference>
<name>A0ABT9SXC7_9GAMM</name>
<comment type="caution">
    <text evidence="2">The sequence shown here is derived from an EMBL/GenBank/DDBJ whole genome shotgun (WGS) entry which is preliminary data.</text>
</comment>
<accession>A0ABT9SXC7</accession>
<keyword evidence="1" id="KW-0732">Signal</keyword>